<evidence type="ECO:0000256" key="7">
    <source>
        <dbReference type="HAMAP-Rule" id="MF_00945"/>
    </source>
</evidence>
<dbReference type="SUPFAM" id="SSF54814">
    <property type="entry name" value="Prokaryotic type KH domain (KH-domain type II)"/>
    <property type="match status" value="2"/>
</dbReference>
<dbReference type="Gene3D" id="3.30.1480.10">
    <property type="entry name" value="NusA, N-terminal domain"/>
    <property type="match status" value="1"/>
</dbReference>
<evidence type="ECO:0000259" key="9">
    <source>
        <dbReference type="Pfam" id="PF13184"/>
    </source>
</evidence>
<dbReference type="GO" id="GO:0031564">
    <property type="term" value="P:transcription antitermination"/>
    <property type="evidence" value="ECO:0007669"/>
    <property type="project" value="UniProtKB-UniRule"/>
</dbReference>
<dbReference type="GO" id="GO:0005829">
    <property type="term" value="C:cytosol"/>
    <property type="evidence" value="ECO:0007669"/>
    <property type="project" value="TreeGrafter"/>
</dbReference>
<dbReference type="EMBL" id="CP022383">
    <property type="protein sequence ID" value="ATA80089.1"/>
    <property type="molecule type" value="Genomic_DNA"/>
</dbReference>
<proteinExistence type="inferred from homology"/>
<keyword evidence="4 7" id="KW-0694">RNA-binding</keyword>
<evidence type="ECO:0000313" key="14">
    <source>
        <dbReference type="Proteomes" id="UP000217301"/>
    </source>
</evidence>
<dbReference type="InterPro" id="IPR010995">
    <property type="entry name" value="DNA_repair_Rad51/TF_NusA_a-hlx"/>
</dbReference>
<dbReference type="EMBL" id="CP022385">
    <property type="protein sequence ID" value="ATA84791.1"/>
    <property type="molecule type" value="Genomic_DNA"/>
</dbReference>
<dbReference type="PANTHER" id="PTHR22648">
    <property type="entry name" value="TRANSCRIPTION TERMINATION FACTOR NUSA"/>
    <property type="match status" value="1"/>
</dbReference>
<dbReference type="InterPro" id="IPR030842">
    <property type="entry name" value="TF_NusA_bacterial"/>
</dbReference>
<dbReference type="InterPro" id="IPR025249">
    <property type="entry name" value="TF_NusA_KH_1st"/>
</dbReference>
<evidence type="ECO:0000313" key="11">
    <source>
        <dbReference type="EMBL" id="ATA80089.1"/>
    </source>
</evidence>
<keyword evidence="1 7" id="KW-0806">Transcription termination</keyword>
<dbReference type="Proteomes" id="UP000217301">
    <property type="component" value="Chromosome"/>
</dbReference>
<comment type="subunit">
    <text evidence="7">Monomer. Binds directly to the core enzyme of the DNA-dependent RNA polymerase and to nascent RNA.</text>
</comment>
<evidence type="ECO:0000313" key="15">
    <source>
        <dbReference type="Proteomes" id="UP000217334"/>
    </source>
</evidence>
<dbReference type="InterPro" id="IPR036555">
    <property type="entry name" value="NusA_N_sf"/>
</dbReference>
<name>A0A250FIC7_CAPSP</name>
<dbReference type="PANTHER" id="PTHR22648:SF0">
    <property type="entry name" value="TRANSCRIPTION TERMINATION_ANTITERMINATION PROTEIN NUSA"/>
    <property type="match status" value="1"/>
</dbReference>
<keyword evidence="5 7" id="KW-0805">Transcription regulation</keyword>
<dbReference type="FunFam" id="3.30.300.20:FF:000002">
    <property type="entry name" value="Transcription termination/antitermination protein NusA"/>
    <property type="match status" value="1"/>
</dbReference>
<dbReference type="FunFam" id="3.30.300.20:FF:000005">
    <property type="entry name" value="Transcription termination/antitermination protein NusA"/>
    <property type="match status" value="1"/>
</dbReference>
<evidence type="ECO:0000256" key="1">
    <source>
        <dbReference type="ARBA" id="ARBA00022472"/>
    </source>
</evidence>
<evidence type="ECO:0000256" key="6">
    <source>
        <dbReference type="ARBA" id="ARBA00023163"/>
    </source>
</evidence>
<gene>
    <name evidence="7 13" type="primary">nusA</name>
    <name evidence="12" type="ORF">CGC55_09845</name>
    <name evidence="11" type="ORF">CGC59_10535</name>
    <name evidence="13" type="ORF">NCTC11653_01323</name>
</gene>
<dbReference type="InterPro" id="IPR012340">
    <property type="entry name" value="NA-bd_OB-fold"/>
</dbReference>
<feature type="domain" description="Transcription factor NusA N-terminal" evidence="8">
    <location>
        <begin position="5"/>
        <end position="123"/>
    </location>
</feature>
<comment type="subcellular location">
    <subcellularLocation>
        <location evidence="7">Cytoplasm</location>
    </subcellularLocation>
</comment>
<sequence length="410" mass="46493">MNSLELIESFSEFKDDKLINRETLMAILEEVFRNTLKKKYGSDDNFDIIINPDKGDLQIFRNRVVVEDDAVTNDNQQIALSAARKIEPDFEVGEDVSEEIKINDLGRRAILALRQNLISKIHEYDSMTIYQRFKDLIGQLYVAEIHHIRHKAIILLDDEGNEIILPKEKQIPSDFFKKGEHVRGIIESVELKSTKPTIIMSRTSPVFLERLFEQEIPEIADGLITISKVVRIPGEKAKVAVDSFDERIDAVGACVGVRGARIHGIVRELGNENIDVLPFTNNPQLLITRALAPARVSSVIINEEEKRADVYLANEEVSKAIGKSGYNIRLASQLSGYEIDVYREGVTEEDIELTEFNDEIEQWVIEELQKAGLDTAKSVLELSAEELMQRTDLEEETVNEVLQVLAAEFE</sequence>
<dbReference type="Proteomes" id="UP000249902">
    <property type="component" value="Unassembled WGS sequence"/>
</dbReference>
<comment type="function">
    <text evidence="7">Participates in both transcription termination and antitermination.</text>
</comment>
<dbReference type="GO" id="GO:0000166">
    <property type="term" value="F:nucleotide binding"/>
    <property type="evidence" value="ECO:0007669"/>
    <property type="project" value="InterPro"/>
</dbReference>
<evidence type="ECO:0000256" key="5">
    <source>
        <dbReference type="ARBA" id="ARBA00023015"/>
    </source>
</evidence>
<evidence type="ECO:0000313" key="16">
    <source>
        <dbReference type="Proteomes" id="UP000249902"/>
    </source>
</evidence>
<dbReference type="GO" id="GO:0003700">
    <property type="term" value="F:DNA-binding transcription factor activity"/>
    <property type="evidence" value="ECO:0007669"/>
    <property type="project" value="InterPro"/>
</dbReference>
<dbReference type="GO" id="GO:0006353">
    <property type="term" value="P:DNA-templated transcription termination"/>
    <property type="evidence" value="ECO:0007669"/>
    <property type="project" value="UniProtKB-UniRule"/>
</dbReference>
<dbReference type="NCBIfam" id="TIGR01953">
    <property type="entry name" value="NusA"/>
    <property type="match status" value="1"/>
</dbReference>
<feature type="domain" description="NusA-like second KH" evidence="10">
    <location>
        <begin position="284"/>
        <end position="344"/>
    </location>
</feature>
<evidence type="ECO:0000313" key="13">
    <source>
        <dbReference type="EMBL" id="SQA75418.1"/>
    </source>
</evidence>
<evidence type="ECO:0000256" key="3">
    <source>
        <dbReference type="ARBA" id="ARBA00022814"/>
    </source>
</evidence>
<dbReference type="AlphaFoldDB" id="A0A250FIC7"/>
<dbReference type="KEGG" id="cspu:CGC55_09845"/>
<dbReference type="HAMAP" id="MF_00945_B">
    <property type="entry name" value="NusA_B"/>
    <property type="match status" value="1"/>
</dbReference>
<dbReference type="PROSITE" id="PS50084">
    <property type="entry name" value="KH_TYPE_1"/>
    <property type="match status" value="1"/>
</dbReference>
<dbReference type="OrthoDB" id="9807233at2"/>
<dbReference type="Pfam" id="PF26594">
    <property type="entry name" value="KH_NusA_2nd"/>
    <property type="match status" value="1"/>
</dbReference>
<dbReference type="InterPro" id="IPR010213">
    <property type="entry name" value="TF_NusA"/>
</dbReference>
<dbReference type="CDD" id="cd22529">
    <property type="entry name" value="KH-II_NusA_rpt2"/>
    <property type="match status" value="1"/>
</dbReference>
<feature type="domain" description="Transcription factor NusA first KH" evidence="9">
    <location>
        <begin position="202"/>
        <end position="278"/>
    </location>
</feature>
<reference evidence="11" key="1">
    <citation type="journal article" date="2017" name="Genome Announc.">
        <title>Twelve Complete Reference Genomes of Clinical Isolates in the Capnocytophaga Genus.</title>
        <authorList>
            <person name="Villarma A."/>
            <person name="Gulvik C.A."/>
            <person name="Rowe L.A."/>
            <person name="Sheth M."/>
            <person name="Juieng P."/>
            <person name="Nicholson A.C."/>
            <person name="Loparev V.N."/>
            <person name="McQuiston J.R."/>
        </authorList>
    </citation>
    <scope>NUCLEOTIDE SEQUENCE</scope>
    <source>
        <strain evidence="11">H4486</strain>
        <strain evidence="12">KC1668</strain>
    </source>
</reference>
<dbReference type="GO" id="GO:0003723">
    <property type="term" value="F:RNA binding"/>
    <property type="evidence" value="ECO:0007669"/>
    <property type="project" value="UniProtKB-UniRule"/>
</dbReference>
<accession>A0A250FIC7</accession>
<evidence type="ECO:0000259" key="8">
    <source>
        <dbReference type="Pfam" id="PF08529"/>
    </source>
</evidence>
<organism evidence="11 15">
    <name type="scientific">Capnocytophaga sputigena</name>
    <dbReference type="NCBI Taxonomy" id="1019"/>
    <lineage>
        <taxon>Bacteria</taxon>
        <taxon>Pseudomonadati</taxon>
        <taxon>Bacteroidota</taxon>
        <taxon>Flavobacteriia</taxon>
        <taxon>Flavobacteriales</taxon>
        <taxon>Flavobacteriaceae</taxon>
        <taxon>Capnocytophaga</taxon>
    </lineage>
</organism>
<dbReference type="Pfam" id="PF08529">
    <property type="entry name" value="NusA_N"/>
    <property type="match status" value="1"/>
</dbReference>
<dbReference type="SUPFAM" id="SSF50249">
    <property type="entry name" value="Nucleic acid-binding proteins"/>
    <property type="match status" value="1"/>
</dbReference>
<dbReference type="InterPro" id="IPR009019">
    <property type="entry name" value="KH_sf_prok-type"/>
</dbReference>
<dbReference type="InterPro" id="IPR015946">
    <property type="entry name" value="KH_dom-like_a/b"/>
</dbReference>
<dbReference type="Gene3D" id="2.40.50.140">
    <property type="entry name" value="Nucleic acid-binding proteins"/>
    <property type="match status" value="1"/>
</dbReference>
<comment type="similarity">
    <text evidence="7">Belongs to the NusA family.</text>
</comment>
<evidence type="ECO:0000256" key="2">
    <source>
        <dbReference type="ARBA" id="ARBA00022490"/>
    </source>
</evidence>
<dbReference type="EMBL" id="UAVP01000008">
    <property type="protein sequence ID" value="SQA75418.1"/>
    <property type="molecule type" value="Genomic_DNA"/>
</dbReference>
<evidence type="ECO:0000313" key="12">
    <source>
        <dbReference type="EMBL" id="ATA84791.1"/>
    </source>
</evidence>
<dbReference type="SUPFAM" id="SSF47794">
    <property type="entry name" value="Rad51 N-terminal domain-like"/>
    <property type="match status" value="1"/>
</dbReference>
<dbReference type="RefSeq" id="WP_002679495.1">
    <property type="nucleotide sequence ID" value="NZ_CAJPRX010000006.1"/>
</dbReference>
<dbReference type="GeneID" id="78162969"/>
<keyword evidence="3 7" id="KW-0889">Transcription antitermination</keyword>
<evidence type="ECO:0000259" key="10">
    <source>
        <dbReference type="Pfam" id="PF26594"/>
    </source>
</evidence>
<dbReference type="InterPro" id="IPR013735">
    <property type="entry name" value="TF_NusA_N"/>
</dbReference>
<protein>
    <recommendedName>
        <fullName evidence="7">Transcription termination/antitermination protein NusA</fullName>
    </recommendedName>
</protein>
<dbReference type="CDD" id="cd02134">
    <property type="entry name" value="KH-II_NusA_rpt1"/>
    <property type="match status" value="1"/>
</dbReference>
<dbReference type="Proteomes" id="UP000217334">
    <property type="component" value="Chromosome"/>
</dbReference>
<keyword evidence="2 7" id="KW-0963">Cytoplasm</keyword>
<reference evidence="14 15" key="2">
    <citation type="submission" date="2017-06" db="EMBL/GenBank/DDBJ databases">
        <title>Capnocytophaga spp. assemblies.</title>
        <authorList>
            <person name="Gulvik C.A."/>
        </authorList>
    </citation>
    <scope>NUCLEOTIDE SEQUENCE [LARGE SCALE GENOMIC DNA]</scope>
    <source>
        <strain evidence="15">H4486</strain>
        <strain evidence="14">KC1668</strain>
    </source>
</reference>
<dbReference type="STRING" id="553177.CAPSP0001_0539"/>
<dbReference type="SUPFAM" id="SSF69705">
    <property type="entry name" value="Transcription factor NusA, N-terminal domain"/>
    <property type="match status" value="1"/>
</dbReference>
<dbReference type="InterPro" id="IPR058582">
    <property type="entry name" value="KH_NusA_2nd"/>
</dbReference>
<reference evidence="13 16" key="3">
    <citation type="submission" date="2018-06" db="EMBL/GenBank/DDBJ databases">
        <authorList>
            <consortium name="Pathogen Informatics"/>
            <person name="Doyle S."/>
        </authorList>
    </citation>
    <scope>NUCLEOTIDE SEQUENCE [LARGE SCALE GENOMIC DNA]</scope>
    <source>
        <strain evidence="13 16">NCTC11653</strain>
    </source>
</reference>
<dbReference type="Gene3D" id="3.30.300.20">
    <property type="match status" value="2"/>
</dbReference>
<dbReference type="eggNOG" id="COG0195">
    <property type="taxonomic scope" value="Bacteria"/>
</dbReference>
<dbReference type="Pfam" id="PF13184">
    <property type="entry name" value="KH_NusA_1st"/>
    <property type="match status" value="1"/>
</dbReference>
<evidence type="ECO:0000256" key="4">
    <source>
        <dbReference type="ARBA" id="ARBA00022884"/>
    </source>
</evidence>
<keyword evidence="6 7" id="KW-0804">Transcription</keyword>
<keyword evidence="14" id="KW-1185">Reference proteome</keyword>